<keyword evidence="4" id="KW-1185">Reference proteome</keyword>
<protein>
    <submittedName>
        <fullName evidence="3">Tripartite tricarboxylate transporter substrate-binding protein</fullName>
    </submittedName>
</protein>
<dbReference type="Proteomes" id="UP001431221">
    <property type="component" value="Unassembled WGS sequence"/>
</dbReference>
<dbReference type="CDD" id="cd07012">
    <property type="entry name" value="PBP2_Bug_TTT"/>
    <property type="match status" value="1"/>
</dbReference>
<accession>A0ABT0H3I8</accession>
<evidence type="ECO:0000256" key="1">
    <source>
        <dbReference type="ARBA" id="ARBA00006987"/>
    </source>
</evidence>
<dbReference type="SUPFAM" id="SSF53850">
    <property type="entry name" value="Periplasmic binding protein-like II"/>
    <property type="match status" value="1"/>
</dbReference>
<dbReference type="PANTHER" id="PTHR42928">
    <property type="entry name" value="TRICARBOXYLATE-BINDING PROTEIN"/>
    <property type="match status" value="1"/>
</dbReference>
<dbReference type="RefSeq" id="WP_248160265.1">
    <property type="nucleotide sequence ID" value="NZ_JALNMJ010000052.1"/>
</dbReference>
<dbReference type="InterPro" id="IPR005064">
    <property type="entry name" value="BUG"/>
</dbReference>
<organism evidence="3 4">
    <name type="scientific">Roseibium sediminicola</name>
    <dbReference type="NCBI Taxonomy" id="2933272"/>
    <lineage>
        <taxon>Bacteria</taxon>
        <taxon>Pseudomonadati</taxon>
        <taxon>Pseudomonadota</taxon>
        <taxon>Alphaproteobacteria</taxon>
        <taxon>Hyphomicrobiales</taxon>
        <taxon>Stappiaceae</taxon>
        <taxon>Roseibium</taxon>
    </lineage>
</organism>
<dbReference type="PANTHER" id="PTHR42928:SF3">
    <property type="entry name" value="UPF0065 PROTEIN YFLP"/>
    <property type="match status" value="1"/>
</dbReference>
<dbReference type="EMBL" id="JALNMJ010000052">
    <property type="protein sequence ID" value="MCK7616238.1"/>
    <property type="molecule type" value="Genomic_DNA"/>
</dbReference>
<comment type="caution">
    <text evidence="3">The sequence shown here is derived from an EMBL/GenBank/DDBJ whole genome shotgun (WGS) entry which is preliminary data.</text>
</comment>
<comment type="similarity">
    <text evidence="1">Belongs to the UPF0065 (bug) family.</text>
</comment>
<feature type="signal peptide" evidence="2">
    <location>
        <begin position="1"/>
        <end position="23"/>
    </location>
</feature>
<dbReference type="Gene3D" id="3.40.190.10">
    <property type="entry name" value="Periplasmic binding protein-like II"/>
    <property type="match status" value="1"/>
</dbReference>
<proteinExistence type="inferred from homology"/>
<sequence length="317" mass="33887">MRNLALSTLSAVLLLGGVQTSSATECLAPSGPGGGWDFTCRTIGKLLTDLDQVDGAVRTVNMAGGTGAVGFAYVENKRSDDPDLIVATSTVAINQIAQKKYPGDLDTMRFVGMLGADVGVILVANHSPIETLDDLFAKLKDNPKSLVGAGDGFGSWDHVRYLLAAQAAGVGDLWRVMWVQFDGGTPAITQMIGGRIDVVTTDLSEAAGFLESGDIRALAVLSDEPVPAFPDIPTAKSLGYDVTGYNWRGIYVGGGVSDDAYNTWIDRLKTVYDSEGWKEAAKNNGLVPIWRAGEEFENYLEKQLKDVSEIVNSLEFK</sequence>
<gene>
    <name evidence="3" type="ORF">M0H32_29190</name>
</gene>
<name>A0ABT0H3I8_9HYPH</name>
<evidence type="ECO:0000256" key="2">
    <source>
        <dbReference type="SAM" id="SignalP"/>
    </source>
</evidence>
<evidence type="ECO:0000313" key="4">
    <source>
        <dbReference type="Proteomes" id="UP001431221"/>
    </source>
</evidence>
<feature type="chain" id="PRO_5046034285" evidence="2">
    <location>
        <begin position="24"/>
        <end position="317"/>
    </location>
</feature>
<dbReference type="Pfam" id="PF03401">
    <property type="entry name" value="TctC"/>
    <property type="match status" value="1"/>
</dbReference>
<evidence type="ECO:0000313" key="3">
    <source>
        <dbReference type="EMBL" id="MCK7616238.1"/>
    </source>
</evidence>
<reference evidence="3" key="1">
    <citation type="submission" date="2022-04" db="EMBL/GenBank/DDBJ databases">
        <title>Roseibium sp. CAU 1639 isolated from mud.</title>
        <authorList>
            <person name="Kim W."/>
        </authorList>
    </citation>
    <scope>NUCLEOTIDE SEQUENCE</scope>
    <source>
        <strain evidence="3">CAU 1639</strain>
    </source>
</reference>
<dbReference type="PIRSF" id="PIRSF017082">
    <property type="entry name" value="YflP"/>
    <property type="match status" value="1"/>
</dbReference>
<dbReference type="InterPro" id="IPR042100">
    <property type="entry name" value="Bug_dom1"/>
</dbReference>
<keyword evidence="2" id="KW-0732">Signal</keyword>
<dbReference type="Gene3D" id="3.40.190.150">
    <property type="entry name" value="Bordetella uptake gene, domain 1"/>
    <property type="match status" value="1"/>
</dbReference>